<keyword evidence="2" id="KW-1185">Reference proteome</keyword>
<dbReference type="OrthoDB" id="9766093at2"/>
<evidence type="ECO:0000313" key="2">
    <source>
        <dbReference type="Proteomes" id="UP000000448"/>
    </source>
</evidence>
<dbReference type="RefSeq" id="WP_015902745.1">
    <property type="nucleotide sequence ID" value="NC_012115.1"/>
</dbReference>
<dbReference type="Proteomes" id="UP000000448">
    <property type="component" value="Chromosome"/>
</dbReference>
<dbReference type="EMBL" id="CP001279">
    <property type="protein sequence ID" value="ACM93693.1"/>
    <property type="molecule type" value="Genomic_DNA"/>
</dbReference>
<name>B9L8X6_NAUPA</name>
<accession>B9L8X6</accession>
<sequence length="356" mass="41479">MGRLYGKVESVEDISRINCLIRDEMLVVNSAAELTDLKKRSDYLCTLTFSPFWKKKFGDKIEEVRDVALKENRATVKTANYVSQYKNFNKTYEPWKKEIDIEEELKKIPDEVVSELTESIFTLQNSVQILEDLRNSFCEIRKAAVLCDNVECLDKLKKAVDILSTLPYLESFKVHFDEGILSAIDALINTEKERSVNLINIIAQVNNWDRFYQSISENDFETTAENYLDKLLEEEEKANTYIPTEMKYKGGARVLWLVYYHPEKKREYAKRIYFPSNAENIKIEGPGEYKNRFGNKVWGIKITYEMEISPTIIHVRGKEIHLPARKVTKTKIVEVPKYAQNIRILEEKPQSAMDIA</sequence>
<dbReference type="KEGG" id="nam:NAMH_0673"/>
<dbReference type="AlphaFoldDB" id="B9L8X6"/>
<reference evidence="1 2" key="1">
    <citation type="journal article" date="2009" name="PLoS Genet.">
        <title>Adaptations to submarine hydrothermal environments exemplified by the genome of Nautilia profundicola.</title>
        <authorList>
            <person name="Campbell B.J."/>
            <person name="Smith J.L."/>
            <person name="Hanson T.E."/>
            <person name="Klotz M.G."/>
            <person name="Stein L.Y."/>
            <person name="Lee C.K."/>
            <person name="Wu D."/>
            <person name="Robinson J.M."/>
            <person name="Khouri H.M."/>
            <person name="Eisen J.A."/>
            <person name="Cary S.C."/>
        </authorList>
    </citation>
    <scope>NUCLEOTIDE SEQUENCE [LARGE SCALE GENOMIC DNA]</scope>
    <source>
        <strain evidence="2">ATCC BAA-1463 / DSM 18972 / AmH</strain>
    </source>
</reference>
<dbReference type="eggNOG" id="ENOG502Z8BN">
    <property type="taxonomic scope" value="Bacteria"/>
</dbReference>
<dbReference type="HOGENOM" id="CLU_778079_0_0_7"/>
<protein>
    <submittedName>
        <fullName evidence="1">Uncharacterized protein</fullName>
    </submittedName>
</protein>
<dbReference type="STRING" id="598659.NAMH_0673"/>
<organism evidence="1 2">
    <name type="scientific">Nautilia profundicola (strain ATCC BAA-1463 / DSM 18972 / AmH)</name>
    <dbReference type="NCBI Taxonomy" id="598659"/>
    <lineage>
        <taxon>Bacteria</taxon>
        <taxon>Pseudomonadati</taxon>
        <taxon>Campylobacterota</taxon>
        <taxon>Epsilonproteobacteria</taxon>
        <taxon>Nautiliales</taxon>
        <taxon>Nautiliaceae</taxon>
        <taxon>Nautilia</taxon>
    </lineage>
</organism>
<proteinExistence type="predicted"/>
<evidence type="ECO:0000313" key="1">
    <source>
        <dbReference type="EMBL" id="ACM93693.1"/>
    </source>
</evidence>
<gene>
    <name evidence="1" type="ordered locus">NAMH_0673</name>
</gene>